<dbReference type="Gene3D" id="3.90.1150.10">
    <property type="entry name" value="Aspartate Aminotransferase, domain 1"/>
    <property type="match status" value="1"/>
</dbReference>
<dbReference type="GO" id="GO:0030170">
    <property type="term" value="F:pyridoxal phosphate binding"/>
    <property type="evidence" value="ECO:0007669"/>
    <property type="project" value="InterPro"/>
</dbReference>
<dbReference type="AlphaFoldDB" id="A0A654IGD1"/>
<dbReference type="SUPFAM" id="SSF53383">
    <property type="entry name" value="PLP-dependent transferases"/>
    <property type="match status" value="1"/>
</dbReference>
<dbReference type="GO" id="GO:0047804">
    <property type="term" value="F:cysteine-S-conjugate beta-lyase activity"/>
    <property type="evidence" value="ECO:0007669"/>
    <property type="project" value="UniProtKB-EC"/>
</dbReference>
<dbReference type="PANTHER" id="PTHR43525">
    <property type="entry name" value="PROTEIN MALY"/>
    <property type="match status" value="1"/>
</dbReference>
<dbReference type="CDD" id="cd00609">
    <property type="entry name" value="AAT_like"/>
    <property type="match status" value="1"/>
</dbReference>
<gene>
    <name evidence="7" type="primary">patB</name>
    <name evidence="7" type="ORF">MF5295_00174</name>
</gene>
<evidence type="ECO:0000256" key="1">
    <source>
        <dbReference type="ARBA" id="ARBA00001933"/>
    </source>
</evidence>
<keyword evidence="4 7" id="KW-0456">Lyase</keyword>
<feature type="domain" description="Aminotransferase class I/classII large" evidence="6">
    <location>
        <begin position="67"/>
        <end position="390"/>
    </location>
</feature>
<dbReference type="InterPro" id="IPR015421">
    <property type="entry name" value="PyrdxlP-dep_Trfase_major"/>
</dbReference>
<dbReference type="EC" id="4.4.1.13" evidence="2"/>
<protein>
    <recommendedName>
        <fullName evidence="2">cysteine-S-conjugate beta-lyase</fullName>
        <ecNumber evidence="2">4.4.1.13</ecNumber>
    </recommendedName>
</protein>
<evidence type="ECO:0000256" key="3">
    <source>
        <dbReference type="ARBA" id="ARBA00022898"/>
    </source>
</evidence>
<dbReference type="Gene3D" id="3.40.640.10">
    <property type="entry name" value="Type I PLP-dependent aspartate aminotransferase-like (Major domain)"/>
    <property type="match status" value="1"/>
</dbReference>
<keyword evidence="3" id="KW-0663">Pyridoxal phosphate</keyword>
<evidence type="ECO:0000259" key="6">
    <source>
        <dbReference type="Pfam" id="PF00155"/>
    </source>
</evidence>
<accession>A0A654IGD1</accession>
<comment type="similarity">
    <text evidence="5">Belongs to the class-II pyridoxal-phosphate-dependent aminotransferase family. MalY/PatB cystathionine beta-lyase subfamily.</text>
</comment>
<dbReference type="EMBL" id="LR739235">
    <property type="protein sequence ID" value="VZR97163.1"/>
    <property type="molecule type" value="Genomic_DNA"/>
</dbReference>
<reference evidence="7" key="1">
    <citation type="submission" date="2019-11" db="EMBL/GenBank/DDBJ databases">
        <authorList>
            <person name="Falquet L."/>
            <person name="Falquet L."/>
        </authorList>
    </citation>
    <scope>NUCLEOTIDE SEQUENCE</scope>
    <source>
        <strain evidence="7">8756-13</strain>
    </source>
</reference>
<organism evidence="7">
    <name type="scientific">Mycoplasma feriruminatoris</name>
    <dbReference type="NCBI Taxonomy" id="1179777"/>
    <lineage>
        <taxon>Bacteria</taxon>
        <taxon>Bacillati</taxon>
        <taxon>Mycoplasmatota</taxon>
        <taxon>Mollicutes</taxon>
        <taxon>Mycoplasmataceae</taxon>
        <taxon>Mycoplasma</taxon>
    </lineage>
</organism>
<dbReference type="InterPro" id="IPR004839">
    <property type="entry name" value="Aminotransferase_I/II_large"/>
</dbReference>
<evidence type="ECO:0000256" key="2">
    <source>
        <dbReference type="ARBA" id="ARBA00012224"/>
    </source>
</evidence>
<dbReference type="RefSeq" id="WP_278288507.1">
    <property type="nucleotide sequence ID" value="NZ_CP113495.1"/>
</dbReference>
<dbReference type="PANTHER" id="PTHR43525:SF1">
    <property type="entry name" value="PROTEIN MALY"/>
    <property type="match status" value="1"/>
</dbReference>
<evidence type="ECO:0000313" key="7">
    <source>
        <dbReference type="EMBL" id="VZR97163.1"/>
    </source>
</evidence>
<comment type="cofactor">
    <cofactor evidence="1">
        <name>pyridoxal 5'-phosphate</name>
        <dbReference type="ChEBI" id="CHEBI:597326"/>
    </cofactor>
</comment>
<evidence type="ECO:0000256" key="4">
    <source>
        <dbReference type="ARBA" id="ARBA00023239"/>
    </source>
</evidence>
<dbReference type="Pfam" id="PF00155">
    <property type="entry name" value="Aminotran_1_2"/>
    <property type="match status" value="1"/>
</dbReference>
<dbReference type="InterPro" id="IPR015422">
    <property type="entry name" value="PyrdxlP-dep_Trfase_small"/>
</dbReference>
<sequence length="397" mass="46711">MSKSLIKNFNKSFNRSKTHERRWCKDNIKQSYELNNYNNFLNYSIADTNFKTPQIITNTIIKRAKQASYSYTCSIEKSLDAIKTWYKNLHNINLETDQIILGHGTISALIQAIQTLSNVNDNILIQSPVYKPFQTTIQLNNRNIIDNPLVYKDHNYEIDFIDFENKIKTYNVKMFILCSPHNPSGVVWTKQDLLKIIDICSKYNVIIVSDEVHGDIVLKDKFYSLLEFDIKNNNYVVVSSPNKMFNLAGLKGSYLISKNKEILDKIKQQYLINGFGLFNSFYQQALISAYTNDDVLIWVKEFKEYVFNNYMYLKTHLLDLYKELDYIDLKATYLVWIKFNHISVEEFKNNLKQNNLIINLAQDFYTSQTDWFRINIACPRSELKQLINKLKICLKLN</sequence>
<proteinExistence type="inferred from homology"/>
<dbReference type="InterPro" id="IPR051798">
    <property type="entry name" value="Class-II_PLP-Dep_Aminotrans"/>
</dbReference>
<dbReference type="InterPro" id="IPR015424">
    <property type="entry name" value="PyrdxlP-dep_Trfase"/>
</dbReference>
<name>A0A654IGD1_9MOLU</name>
<evidence type="ECO:0000256" key="5">
    <source>
        <dbReference type="ARBA" id="ARBA00037974"/>
    </source>
</evidence>